<proteinExistence type="inferred from homology"/>
<sequence length="83" mass="8842">DKPVDESDAAAIQAAEIRATGHVVPGGVGAEAKSAAENNARIARDEGKTTLGDLLMVDFRTQIVRARHILVFPLDDLLLYCAI</sequence>
<keyword evidence="5" id="KW-1185">Reference proteome</keyword>
<dbReference type="AlphaFoldDB" id="A0A2Z7DEA2"/>
<name>A0A2Z7DEA2_9LAMI</name>
<feature type="non-terminal residue" evidence="4">
    <location>
        <position position="1"/>
    </location>
</feature>
<evidence type="ECO:0000259" key="3">
    <source>
        <dbReference type="Pfam" id="PF04927"/>
    </source>
</evidence>
<accession>A0A2Z7DEA2</accession>
<evidence type="ECO:0000256" key="2">
    <source>
        <dbReference type="ARBA" id="ARBA00022737"/>
    </source>
</evidence>
<gene>
    <name evidence="4" type="ORF">F511_09776</name>
</gene>
<dbReference type="InterPro" id="IPR007011">
    <property type="entry name" value="LEA_SMP_dom"/>
</dbReference>
<evidence type="ECO:0000313" key="5">
    <source>
        <dbReference type="Proteomes" id="UP000250235"/>
    </source>
</evidence>
<keyword evidence="2" id="KW-0677">Repeat</keyword>
<reference evidence="4 5" key="1">
    <citation type="journal article" date="2015" name="Proc. Natl. Acad. Sci. U.S.A.">
        <title>The resurrection genome of Boea hygrometrica: A blueprint for survival of dehydration.</title>
        <authorList>
            <person name="Xiao L."/>
            <person name="Yang G."/>
            <person name="Zhang L."/>
            <person name="Yang X."/>
            <person name="Zhao S."/>
            <person name="Ji Z."/>
            <person name="Zhou Q."/>
            <person name="Hu M."/>
            <person name="Wang Y."/>
            <person name="Chen M."/>
            <person name="Xu Y."/>
            <person name="Jin H."/>
            <person name="Xiao X."/>
            <person name="Hu G."/>
            <person name="Bao F."/>
            <person name="Hu Y."/>
            <person name="Wan P."/>
            <person name="Li L."/>
            <person name="Deng X."/>
            <person name="Kuang T."/>
            <person name="Xiang C."/>
            <person name="Zhu J.K."/>
            <person name="Oliver M.J."/>
            <person name="He Y."/>
        </authorList>
    </citation>
    <scope>NUCLEOTIDE SEQUENCE [LARGE SCALE GENOMIC DNA]</scope>
    <source>
        <strain evidence="5">cv. XS01</strain>
    </source>
</reference>
<dbReference type="Pfam" id="PF04927">
    <property type="entry name" value="SMP"/>
    <property type="match status" value="1"/>
</dbReference>
<comment type="similarity">
    <text evidence="1">Belongs to the LEA type SMP family.</text>
</comment>
<dbReference type="OrthoDB" id="2014755at2759"/>
<feature type="domain" description="SMP" evidence="3">
    <location>
        <begin position="1"/>
        <end position="41"/>
    </location>
</feature>
<dbReference type="PANTHER" id="PTHR31174:SF31">
    <property type="entry name" value="LATE EMBRYOGENESIS ABUNDANT PROTEIN 3"/>
    <property type="match status" value="1"/>
</dbReference>
<protein>
    <submittedName>
        <fullName evidence="4">Late embryogenesis abundant protein D-34-like</fullName>
    </submittedName>
</protein>
<dbReference type="PANTHER" id="PTHR31174">
    <property type="entry name" value="SEED MATURATION FAMILY PROTEIN"/>
    <property type="match status" value="1"/>
</dbReference>
<dbReference type="Proteomes" id="UP000250235">
    <property type="component" value="Unassembled WGS sequence"/>
</dbReference>
<dbReference type="EMBL" id="KQ988457">
    <property type="protein sequence ID" value="KZV55744.1"/>
    <property type="molecule type" value="Genomic_DNA"/>
</dbReference>
<dbReference type="InterPro" id="IPR042971">
    <property type="entry name" value="LEA_SMP"/>
</dbReference>
<evidence type="ECO:0000313" key="4">
    <source>
        <dbReference type="EMBL" id="KZV55744.1"/>
    </source>
</evidence>
<organism evidence="4 5">
    <name type="scientific">Dorcoceras hygrometricum</name>
    <dbReference type="NCBI Taxonomy" id="472368"/>
    <lineage>
        <taxon>Eukaryota</taxon>
        <taxon>Viridiplantae</taxon>
        <taxon>Streptophyta</taxon>
        <taxon>Embryophyta</taxon>
        <taxon>Tracheophyta</taxon>
        <taxon>Spermatophyta</taxon>
        <taxon>Magnoliopsida</taxon>
        <taxon>eudicotyledons</taxon>
        <taxon>Gunneridae</taxon>
        <taxon>Pentapetalae</taxon>
        <taxon>asterids</taxon>
        <taxon>lamiids</taxon>
        <taxon>Lamiales</taxon>
        <taxon>Gesneriaceae</taxon>
        <taxon>Didymocarpoideae</taxon>
        <taxon>Trichosporeae</taxon>
        <taxon>Loxocarpinae</taxon>
        <taxon>Dorcoceras</taxon>
    </lineage>
</organism>
<evidence type="ECO:0000256" key="1">
    <source>
        <dbReference type="ARBA" id="ARBA00010733"/>
    </source>
</evidence>